<comment type="caution">
    <text evidence="17">The sequence shown here is derived from an EMBL/GenBank/DDBJ whole genome shotgun (WGS) entry which is preliminary data.</text>
</comment>
<comment type="function">
    <text evidence="14">Member of a two-component regulatory system.</text>
</comment>
<keyword evidence="3 14" id="KW-1003">Cell membrane</keyword>
<dbReference type="InterPro" id="IPR036097">
    <property type="entry name" value="HisK_dim/P_sf"/>
</dbReference>
<dbReference type="PANTHER" id="PTHR45436">
    <property type="entry name" value="SENSOR HISTIDINE KINASE YKOH"/>
    <property type="match status" value="1"/>
</dbReference>
<dbReference type="SUPFAM" id="SSF55874">
    <property type="entry name" value="ATPase domain of HSP90 chaperone/DNA topoisomerase II/histidine kinase"/>
    <property type="match status" value="1"/>
</dbReference>
<keyword evidence="8 14" id="KW-0547">Nucleotide-binding</keyword>
<dbReference type="Pfam" id="PF00672">
    <property type="entry name" value="HAMP"/>
    <property type="match status" value="1"/>
</dbReference>
<keyword evidence="4 14" id="KW-0997">Cell inner membrane</keyword>
<comment type="catalytic activity">
    <reaction evidence="1 14">
        <text>ATP + protein L-histidine = ADP + protein N-phospho-L-histidine.</text>
        <dbReference type="EC" id="2.7.13.3"/>
    </reaction>
</comment>
<feature type="transmembrane region" description="Helical" evidence="14">
    <location>
        <begin position="12"/>
        <end position="32"/>
    </location>
</feature>
<keyword evidence="13 14" id="KW-0472">Membrane</keyword>
<dbReference type="RefSeq" id="WP_154372160.1">
    <property type="nucleotide sequence ID" value="NZ_WKJK01000001.1"/>
</dbReference>
<dbReference type="GO" id="GO:0000155">
    <property type="term" value="F:phosphorelay sensor kinase activity"/>
    <property type="evidence" value="ECO:0007669"/>
    <property type="project" value="InterPro"/>
</dbReference>
<proteinExistence type="predicted"/>
<evidence type="ECO:0000256" key="7">
    <source>
        <dbReference type="ARBA" id="ARBA00022692"/>
    </source>
</evidence>
<feature type="domain" description="Histidine kinase" evidence="15">
    <location>
        <begin position="242"/>
        <end position="459"/>
    </location>
</feature>
<evidence type="ECO:0000256" key="8">
    <source>
        <dbReference type="ARBA" id="ARBA00022741"/>
    </source>
</evidence>
<dbReference type="PROSITE" id="PS50885">
    <property type="entry name" value="HAMP"/>
    <property type="match status" value="1"/>
</dbReference>
<evidence type="ECO:0000313" key="17">
    <source>
        <dbReference type="EMBL" id="MRW88514.1"/>
    </source>
</evidence>
<dbReference type="NCBIfam" id="TIGR01386">
    <property type="entry name" value="cztS_silS_copS"/>
    <property type="match status" value="1"/>
</dbReference>
<dbReference type="PANTHER" id="PTHR45436:SF9">
    <property type="entry name" value="SENSOR PROTEIN"/>
    <property type="match status" value="1"/>
</dbReference>
<dbReference type="InterPro" id="IPR003660">
    <property type="entry name" value="HAMP_dom"/>
</dbReference>
<dbReference type="PROSITE" id="PS50109">
    <property type="entry name" value="HIS_KIN"/>
    <property type="match status" value="1"/>
</dbReference>
<dbReference type="InterPro" id="IPR005467">
    <property type="entry name" value="His_kinase_dom"/>
</dbReference>
<keyword evidence="9 14" id="KW-0418">Kinase</keyword>
<evidence type="ECO:0000256" key="3">
    <source>
        <dbReference type="ARBA" id="ARBA00022475"/>
    </source>
</evidence>
<dbReference type="Pfam" id="PF02518">
    <property type="entry name" value="HATPase_c"/>
    <property type="match status" value="1"/>
</dbReference>
<dbReference type="InterPro" id="IPR036890">
    <property type="entry name" value="HATPase_C_sf"/>
</dbReference>
<keyword evidence="10 14" id="KW-0067">ATP-binding</keyword>
<dbReference type="Gene3D" id="1.10.287.130">
    <property type="match status" value="1"/>
</dbReference>
<evidence type="ECO:0000256" key="13">
    <source>
        <dbReference type="ARBA" id="ARBA00023136"/>
    </source>
</evidence>
<dbReference type="SMART" id="SM00388">
    <property type="entry name" value="HisKA"/>
    <property type="match status" value="1"/>
</dbReference>
<evidence type="ECO:0000256" key="12">
    <source>
        <dbReference type="ARBA" id="ARBA00023012"/>
    </source>
</evidence>
<evidence type="ECO:0000256" key="6">
    <source>
        <dbReference type="ARBA" id="ARBA00022679"/>
    </source>
</evidence>
<evidence type="ECO:0000256" key="10">
    <source>
        <dbReference type="ARBA" id="ARBA00022840"/>
    </source>
</evidence>
<dbReference type="PRINTS" id="PR00344">
    <property type="entry name" value="BCTRLSENSOR"/>
</dbReference>
<evidence type="ECO:0000256" key="4">
    <source>
        <dbReference type="ARBA" id="ARBA00022519"/>
    </source>
</evidence>
<dbReference type="InterPro" id="IPR050428">
    <property type="entry name" value="TCS_sensor_his_kinase"/>
</dbReference>
<evidence type="ECO:0000259" key="16">
    <source>
        <dbReference type="PROSITE" id="PS50885"/>
    </source>
</evidence>
<dbReference type="Gene3D" id="3.30.565.10">
    <property type="entry name" value="Histidine kinase-like ATPase, C-terminal domain"/>
    <property type="match status" value="1"/>
</dbReference>
<evidence type="ECO:0000256" key="14">
    <source>
        <dbReference type="RuleBase" id="RU364088"/>
    </source>
</evidence>
<keyword evidence="5" id="KW-0597">Phosphoprotein</keyword>
<keyword evidence="6 14" id="KW-0808">Transferase</keyword>
<dbReference type="EMBL" id="WKJK01000001">
    <property type="protein sequence ID" value="MRW88514.1"/>
    <property type="molecule type" value="Genomic_DNA"/>
</dbReference>
<reference evidence="17 18" key="1">
    <citation type="submission" date="2019-11" db="EMBL/GenBank/DDBJ databases">
        <title>Novel species isolated from a subtropical stream in China.</title>
        <authorList>
            <person name="Lu H."/>
        </authorList>
    </citation>
    <scope>NUCLEOTIDE SEQUENCE [LARGE SCALE GENOMIC DNA]</scope>
    <source>
        <strain evidence="17 18">FT80W</strain>
    </source>
</reference>
<evidence type="ECO:0000256" key="2">
    <source>
        <dbReference type="ARBA" id="ARBA00004533"/>
    </source>
</evidence>
<dbReference type="SUPFAM" id="SSF47384">
    <property type="entry name" value="Homodimeric domain of signal transducing histidine kinase"/>
    <property type="match status" value="1"/>
</dbReference>
<dbReference type="SMART" id="SM00304">
    <property type="entry name" value="HAMP"/>
    <property type="match status" value="1"/>
</dbReference>
<dbReference type="GO" id="GO:0005886">
    <property type="term" value="C:plasma membrane"/>
    <property type="evidence" value="ECO:0007669"/>
    <property type="project" value="UniProtKB-SubCell"/>
</dbReference>
<evidence type="ECO:0000259" key="15">
    <source>
        <dbReference type="PROSITE" id="PS50109"/>
    </source>
</evidence>
<evidence type="ECO:0000256" key="11">
    <source>
        <dbReference type="ARBA" id="ARBA00022989"/>
    </source>
</evidence>
<dbReference type="Proteomes" id="UP000433309">
    <property type="component" value="Unassembled WGS sequence"/>
</dbReference>
<dbReference type="GO" id="GO:0005524">
    <property type="term" value="F:ATP binding"/>
    <property type="evidence" value="ECO:0007669"/>
    <property type="project" value="UniProtKB-KW"/>
</dbReference>
<evidence type="ECO:0000256" key="1">
    <source>
        <dbReference type="ARBA" id="ARBA00000085"/>
    </source>
</evidence>
<keyword evidence="18" id="KW-1185">Reference proteome</keyword>
<evidence type="ECO:0000256" key="9">
    <source>
        <dbReference type="ARBA" id="ARBA00022777"/>
    </source>
</evidence>
<dbReference type="EC" id="2.7.13.3" evidence="14"/>
<dbReference type="Gene3D" id="6.10.340.10">
    <property type="match status" value="1"/>
</dbReference>
<keyword evidence="12 14" id="KW-0902">Two-component regulatory system</keyword>
<evidence type="ECO:0000313" key="18">
    <source>
        <dbReference type="Proteomes" id="UP000433309"/>
    </source>
</evidence>
<evidence type="ECO:0000256" key="5">
    <source>
        <dbReference type="ARBA" id="ARBA00022553"/>
    </source>
</evidence>
<dbReference type="FunFam" id="1.10.287.130:FF:000001">
    <property type="entry name" value="Two-component sensor histidine kinase"/>
    <property type="match status" value="1"/>
</dbReference>
<comment type="subcellular location">
    <subcellularLocation>
        <location evidence="2 14">Cell inner membrane</location>
    </subcellularLocation>
</comment>
<dbReference type="InterPro" id="IPR003661">
    <property type="entry name" value="HisK_dim/P_dom"/>
</dbReference>
<dbReference type="SMART" id="SM00387">
    <property type="entry name" value="HATPase_c"/>
    <property type="match status" value="1"/>
</dbReference>
<keyword evidence="11 14" id="KW-1133">Transmembrane helix</keyword>
<sequence>MKHSITRRLVALFTLTTLIVIVLISIVLNHLFKEQLIQYQRHQLGSAMHDRAYQIERIDSEERWEKVDRKMEVLTPRDGGMRFWVLSENPHFRYGSDLDAVADHWETNHEMKQVYVPGRAYPYNVQSQHFEANGARPPVTLVVGIDTRPYAEARRVFLISLVTLSITAAAAMYALGHFVARLGLQPLQQLSDQAGELNVSNLAQRLAISPLPQELAGVTSAFNGALDRLQRAYVQLEAFNADVAHELRTPLANLIGLTQVALSKPRGAADLTDMMQSNLEELERLRSIVNDMLFLARADQGESSATLQDVCVAEEVGKSVEFLEFTLEEADKTVTVDGDLEAHAPLDARLFRRAMVNLLDNAIRYSSAQAPLSVRIQRQPRQVLVEVSNPGTTIDAADLPRLFDRFYRADPSRHGGEQQKGHGLGLAIVKAIAHMHRGEVFARSADGVTTIGFSAACES</sequence>
<keyword evidence="7 14" id="KW-0812">Transmembrane</keyword>
<dbReference type="InterPro" id="IPR006290">
    <property type="entry name" value="CztS_silS_copS"/>
</dbReference>
<accession>A0A6I2KVV5</accession>
<dbReference type="InterPro" id="IPR003594">
    <property type="entry name" value="HATPase_dom"/>
</dbReference>
<gene>
    <name evidence="17" type="ORF">GJ699_00785</name>
</gene>
<dbReference type="CDD" id="cd00082">
    <property type="entry name" value="HisKA"/>
    <property type="match status" value="1"/>
</dbReference>
<protein>
    <recommendedName>
        <fullName evidence="14">Sensor protein</fullName>
        <ecNumber evidence="14">2.7.13.3</ecNumber>
    </recommendedName>
</protein>
<dbReference type="Pfam" id="PF00512">
    <property type="entry name" value="HisKA"/>
    <property type="match status" value="1"/>
</dbReference>
<feature type="transmembrane region" description="Helical" evidence="14">
    <location>
        <begin position="156"/>
        <end position="180"/>
    </location>
</feature>
<name>A0A6I2KVV5_9BURK</name>
<dbReference type="AlphaFoldDB" id="A0A6I2KVV5"/>
<feature type="domain" description="HAMP" evidence="16">
    <location>
        <begin position="181"/>
        <end position="234"/>
    </location>
</feature>
<organism evidence="17 18">
    <name type="scientific">Duganella guangzhouensis</name>
    <dbReference type="NCBI Taxonomy" id="2666084"/>
    <lineage>
        <taxon>Bacteria</taxon>
        <taxon>Pseudomonadati</taxon>
        <taxon>Pseudomonadota</taxon>
        <taxon>Betaproteobacteria</taxon>
        <taxon>Burkholderiales</taxon>
        <taxon>Oxalobacteraceae</taxon>
        <taxon>Telluria group</taxon>
        <taxon>Duganella</taxon>
    </lineage>
</organism>
<dbReference type="InterPro" id="IPR004358">
    <property type="entry name" value="Sig_transdc_His_kin-like_C"/>
</dbReference>